<dbReference type="GO" id="GO:0005783">
    <property type="term" value="C:endoplasmic reticulum"/>
    <property type="evidence" value="ECO:0007669"/>
    <property type="project" value="UniProtKB-ARBA"/>
</dbReference>
<gene>
    <name evidence="8" type="primary">LOC112052140</name>
</gene>
<keyword evidence="4 5" id="KW-0472">Membrane</keyword>
<dbReference type="InterPro" id="IPR057282">
    <property type="entry name" value="RETREG1-3-like_RHD"/>
</dbReference>
<dbReference type="InterPro" id="IPR052114">
    <property type="entry name" value="ER_autophagy_membrane_reg"/>
</dbReference>
<name>A0A6J1NPN4_BICAN</name>
<comment type="subcellular location">
    <subcellularLocation>
        <location evidence="1">Membrane</location>
        <topology evidence="1">Multi-pass membrane protein</topology>
    </subcellularLocation>
</comment>
<evidence type="ECO:0000256" key="4">
    <source>
        <dbReference type="ARBA" id="ARBA00023136"/>
    </source>
</evidence>
<evidence type="ECO:0000256" key="5">
    <source>
        <dbReference type="SAM" id="Phobius"/>
    </source>
</evidence>
<dbReference type="PANTHER" id="PTHR20952">
    <property type="entry name" value="ADP-RIBOSYLATION-LIKE FACTOR 6-INTERACTING PROTEIN"/>
    <property type="match status" value="1"/>
</dbReference>
<dbReference type="GO" id="GO:0016020">
    <property type="term" value="C:membrane"/>
    <property type="evidence" value="ECO:0007669"/>
    <property type="project" value="UniProtKB-SubCell"/>
</dbReference>
<keyword evidence="2 5" id="KW-0812">Transmembrane</keyword>
<reference evidence="8" key="1">
    <citation type="submission" date="2025-08" db="UniProtKB">
        <authorList>
            <consortium name="RefSeq"/>
        </authorList>
    </citation>
    <scope>IDENTIFICATION</scope>
</reference>
<evidence type="ECO:0000313" key="8">
    <source>
        <dbReference type="RefSeq" id="XP_023946858.1"/>
    </source>
</evidence>
<keyword evidence="3 5" id="KW-1133">Transmembrane helix</keyword>
<evidence type="ECO:0000259" key="6">
    <source>
        <dbReference type="Pfam" id="PF24456"/>
    </source>
</evidence>
<dbReference type="Proteomes" id="UP001652582">
    <property type="component" value="Chromosome 5"/>
</dbReference>
<evidence type="ECO:0000256" key="2">
    <source>
        <dbReference type="ARBA" id="ARBA00022692"/>
    </source>
</evidence>
<organism evidence="7 8">
    <name type="scientific">Bicyclus anynana</name>
    <name type="common">Squinting bush brown butterfly</name>
    <dbReference type="NCBI Taxonomy" id="110368"/>
    <lineage>
        <taxon>Eukaryota</taxon>
        <taxon>Metazoa</taxon>
        <taxon>Ecdysozoa</taxon>
        <taxon>Arthropoda</taxon>
        <taxon>Hexapoda</taxon>
        <taxon>Insecta</taxon>
        <taxon>Pterygota</taxon>
        <taxon>Neoptera</taxon>
        <taxon>Endopterygota</taxon>
        <taxon>Lepidoptera</taxon>
        <taxon>Glossata</taxon>
        <taxon>Ditrysia</taxon>
        <taxon>Papilionoidea</taxon>
        <taxon>Nymphalidae</taxon>
        <taxon>Satyrinae</taxon>
        <taxon>Satyrini</taxon>
        <taxon>Mycalesina</taxon>
        <taxon>Bicyclus</taxon>
    </lineage>
</organism>
<feature type="transmembrane region" description="Helical" evidence="5">
    <location>
        <begin position="152"/>
        <end position="168"/>
    </location>
</feature>
<proteinExistence type="predicted"/>
<dbReference type="OrthoDB" id="6416122at2759"/>
<dbReference type="PANTHER" id="PTHR20952:SF0">
    <property type="entry name" value="ADP-RIBOSYLATION FACTOR-LIKE PROTEIN 6-INTERACTING PROTEIN 1"/>
    <property type="match status" value="1"/>
</dbReference>
<protein>
    <submittedName>
        <fullName evidence="8">ADP-ribosylation factor-like protein 6-interacting protein 1</fullName>
    </submittedName>
</protein>
<evidence type="ECO:0000256" key="3">
    <source>
        <dbReference type="ARBA" id="ARBA00022989"/>
    </source>
</evidence>
<dbReference type="CTD" id="23204"/>
<dbReference type="KEGG" id="bany:112052140"/>
<feature type="transmembrane region" description="Helical" evidence="5">
    <location>
        <begin position="129"/>
        <end position="146"/>
    </location>
</feature>
<sequence length="192" mass="22049">MEDAIQELQVKKLKRLLEGWRMALLPLKSVFLWEQQWHPCAIVASVTVLFLSIWLMDLSTLASFAVVGLILNFVDFIIPIICSTVYGPTGWTGQKEKMYEDICRSIVLNYNKTLVQVKSFWSLRQNSPSMYYIISLSMLCVLAWMASTINNVFLLYIFSTVVLLWPGIRQHGIFNTVTSLIYKVPKISSKTE</sequence>
<dbReference type="RefSeq" id="XP_023946858.1">
    <property type="nucleotide sequence ID" value="XM_024091090.2"/>
</dbReference>
<keyword evidence="7" id="KW-1185">Reference proteome</keyword>
<feature type="transmembrane region" description="Helical" evidence="5">
    <location>
        <begin position="62"/>
        <end position="87"/>
    </location>
</feature>
<evidence type="ECO:0000256" key="1">
    <source>
        <dbReference type="ARBA" id="ARBA00004141"/>
    </source>
</evidence>
<dbReference type="GeneID" id="112052140"/>
<feature type="transmembrane region" description="Helical" evidence="5">
    <location>
        <begin position="37"/>
        <end position="56"/>
    </location>
</feature>
<evidence type="ECO:0000313" key="7">
    <source>
        <dbReference type="Proteomes" id="UP001652582"/>
    </source>
</evidence>
<accession>A0A6J1NPN4</accession>
<dbReference type="Pfam" id="PF24456">
    <property type="entry name" value="RHD_RETREG1-3"/>
    <property type="match status" value="1"/>
</dbReference>
<feature type="domain" description="RETREG1-3/ARL6IP-like N-terminal reticulon-homology" evidence="6">
    <location>
        <begin position="22"/>
        <end position="178"/>
    </location>
</feature>
<dbReference type="AlphaFoldDB" id="A0A6J1NPN4"/>